<dbReference type="SMART" id="SM00357">
    <property type="entry name" value="CSP"/>
    <property type="match status" value="1"/>
</dbReference>
<dbReference type="InterPro" id="IPR004476">
    <property type="entry name" value="RNase_II/RNase_R"/>
</dbReference>
<dbReference type="InterPro" id="IPR003029">
    <property type="entry name" value="S1_domain"/>
</dbReference>
<dbReference type="STRING" id="258723.GCA_900169305_01027"/>
<evidence type="ECO:0000256" key="6">
    <source>
        <dbReference type="ARBA" id="ARBA00022839"/>
    </source>
</evidence>
<dbReference type="CDD" id="cd04471">
    <property type="entry name" value="S1_RNase_R"/>
    <property type="match status" value="1"/>
</dbReference>
<dbReference type="Pfam" id="PF00575">
    <property type="entry name" value="S1"/>
    <property type="match status" value="1"/>
</dbReference>
<accession>A0A1I3Y5F3</accession>
<reference evidence="12" key="1">
    <citation type="submission" date="2016-10" db="EMBL/GenBank/DDBJ databases">
        <authorList>
            <person name="Varghese N."/>
            <person name="Submissions S."/>
        </authorList>
    </citation>
    <scope>NUCLEOTIDE SEQUENCE [LARGE SCALE GENOMIC DNA]</scope>
    <source>
        <strain evidence="12">DSM 16108</strain>
    </source>
</reference>
<dbReference type="PROSITE" id="PS01175">
    <property type="entry name" value="RIBONUCLEASE_II"/>
    <property type="match status" value="1"/>
</dbReference>
<evidence type="ECO:0000256" key="9">
    <source>
        <dbReference type="SAM" id="MobiDB-lite"/>
    </source>
</evidence>
<protein>
    <recommendedName>
        <fullName evidence="8">Ribonuclease R</fullName>
        <shortName evidence="8">RNase R</shortName>
        <ecNumber evidence="8">3.1.13.1</ecNumber>
    </recommendedName>
</protein>
<dbReference type="AlphaFoldDB" id="A0A1I3Y5F3"/>
<keyword evidence="5 8" id="KW-0378">Hydrolase</keyword>
<gene>
    <name evidence="8" type="primary">rnr</name>
    <name evidence="11" type="ORF">SAMN04488569_101920</name>
</gene>
<comment type="similarity">
    <text evidence="8">Belongs to the RNR ribonuclease family. RNase R subfamily.</text>
</comment>
<dbReference type="SMART" id="SM00955">
    <property type="entry name" value="RNB"/>
    <property type="match status" value="1"/>
</dbReference>
<evidence type="ECO:0000313" key="11">
    <source>
        <dbReference type="EMBL" id="SFK26639.1"/>
    </source>
</evidence>
<evidence type="ECO:0000313" key="12">
    <source>
        <dbReference type="Proteomes" id="UP000199589"/>
    </source>
</evidence>
<dbReference type="InterPro" id="IPR040476">
    <property type="entry name" value="CSD2"/>
</dbReference>
<dbReference type="NCBIfam" id="TIGR02063">
    <property type="entry name" value="RNase_R"/>
    <property type="match status" value="1"/>
</dbReference>
<evidence type="ECO:0000256" key="3">
    <source>
        <dbReference type="ARBA" id="ARBA00022490"/>
    </source>
</evidence>
<dbReference type="SMART" id="SM00316">
    <property type="entry name" value="S1"/>
    <property type="match status" value="1"/>
</dbReference>
<dbReference type="RefSeq" id="WP_245750941.1">
    <property type="nucleotide sequence ID" value="NZ_FOSJ01000019.1"/>
</dbReference>
<comment type="function">
    <text evidence="8">3'-5' exoribonuclease that releases 5'-nucleoside monophosphates and is involved in maturation of structured RNAs.</text>
</comment>
<dbReference type="GO" id="GO:0003723">
    <property type="term" value="F:RNA binding"/>
    <property type="evidence" value="ECO:0007669"/>
    <property type="project" value="UniProtKB-UniRule"/>
</dbReference>
<dbReference type="PANTHER" id="PTHR23355:SF9">
    <property type="entry name" value="DIS3-LIKE EXONUCLEASE 2"/>
    <property type="match status" value="1"/>
</dbReference>
<dbReference type="Gene3D" id="2.40.50.140">
    <property type="entry name" value="Nucleic acid-binding proteins"/>
    <property type="match status" value="2"/>
</dbReference>
<name>A0A1I3Y5F3_9LACT</name>
<sequence>MSREMNDEVNEEIEQLKQEIITFIEHSELSSVEVNDISEGLNSTGSKAFKKLVNAIAELEREGRIILTQQGRFKLKEAEPVMQGVFSGTDKGFGFVPLEEFEEDIFIPPHETNSALNGDLVTIEVTKEAVPWKGKGPVGRVLEVVERATKSLVGEFHAYTDDEVEKFGLFGYVKTQNKKLPSMKLQITAKGIRPVEGSIVQVEVTQYPRSSEEDMYGIIMRTIGHKDEPGIEILTIVNKYGIPSEFPEEVIEEAEAVPEKIAEEDLAGRRDLRDEVIVTIDGADAKDLDDAVVVKRLENGHFHLGVHIADVSHYVKEDSPMDQEAFERGTSVYLTDRVIPMLPQRLSNGICSLHPNVDRLTLSCEMEIDRSGDVVSYEIFPSVIRSYRRMTYSAVNDILMEKDPAAMEEHADLVDLFETMGELHHILEKKREQRGSIDFDSIEAKIEVDSEGNPTDIVIRERGVGERLIESFMLAANETVSEYYAKRDLPILYRIHARPDEAKMQRFLEFVTSFGINVKGTKDSVSPKDLQAVMKEVKGKPEETVISMLMLRSMQQAKYDVDPIGHYGLAADYYSHFTSPIRRYPDLILHRLIHYYDEIAKDEKARKRWEKKLPEIAEHSSKTERRAVDAERETDELKKTEFMESKIGEEFEGLVTSVTNFGMFVQLPNSVEGLVHISKMNDDYYEFSERGLLLIGQHTGKIFRIGEPVKVKLVAANKEGYQIDFELSDLPEGEKPKKKKHDKKADRKNQHTQKRKTKKKRTGKRKQ</sequence>
<feature type="domain" description="S1 motif" evidence="10">
    <location>
        <begin position="648"/>
        <end position="728"/>
    </location>
</feature>
<feature type="region of interest" description="Disordered" evidence="9">
    <location>
        <begin position="726"/>
        <end position="767"/>
    </location>
</feature>
<dbReference type="GO" id="GO:0006402">
    <property type="term" value="P:mRNA catabolic process"/>
    <property type="evidence" value="ECO:0007669"/>
    <property type="project" value="TreeGrafter"/>
</dbReference>
<dbReference type="Pfam" id="PF00773">
    <property type="entry name" value="RNB"/>
    <property type="match status" value="1"/>
</dbReference>
<dbReference type="Proteomes" id="UP000199589">
    <property type="component" value="Unassembled WGS sequence"/>
</dbReference>
<dbReference type="HAMAP" id="MF_01895">
    <property type="entry name" value="RNase_R"/>
    <property type="match status" value="1"/>
</dbReference>
<evidence type="ECO:0000256" key="2">
    <source>
        <dbReference type="ARBA" id="ARBA00004496"/>
    </source>
</evidence>
<evidence type="ECO:0000256" key="4">
    <source>
        <dbReference type="ARBA" id="ARBA00022722"/>
    </source>
</evidence>
<dbReference type="InterPro" id="IPR022966">
    <property type="entry name" value="RNase_II/R_CS"/>
</dbReference>
<keyword evidence="3 8" id="KW-0963">Cytoplasm</keyword>
<dbReference type="InterPro" id="IPR012340">
    <property type="entry name" value="NA-bd_OB-fold"/>
</dbReference>
<evidence type="ECO:0000259" key="10">
    <source>
        <dbReference type="PROSITE" id="PS50126"/>
    </source>
</evidence>
<keyword evidence="7 8" id="KW-0694">RNA-binding</keyword>
<evidence type="ECO:0000256" key="5">
    <source>
        <dbReference type="ARBA" id="ARBA00022801"/>
    </source>
</evidence>
<keyword evidence="12" id="KW-1185">Reference proteome</keyword>
<keyword evidence="4 8" id="KW-0540">Nuclease</keyword>
<dbReference type="GO" id="GO:0008859">
    <property type="term" value="F:exoribonuclease II activity"/>
    <property type="evidence" value="ECO:0007669"/>
    <property type="project" value="UniProtKB-UniRule"/>
</dbReference>
<dbReference type="InterPro" id="IPR050180">
    <property type="entry name" value="RNR_Ribonuclease"/>
</dbReference>
<dbReference type="SUPFAM" id="SSF50249">
    <property type="entry name" value="Nucleic acid-binding proteins"/>
    <property type="match status" value="4"/>
</dbReference>
<dbReference type="NCBIfam" id="TIGR00358">
    <property type="entry name" value="3_prime_RNase"/>
    <property type="match status" value="1"/>
</dbReference>
<proteinExistence type="inferred from homology"/>
<evidence type="ECO:0000256" key="8">
    <source>
        <dbReference type="HAMAP-Rule" id="MF_01895"/>
    </source>
</evidence>
<dbReference type="EMBL" id="FOSJ01000019">
    <property type="protein sequence ID" value="SFK26639.1"/>
    <property type="molecule type" value="Genomic_DNA"/>
</dbReference>
<dbReference type="EC" id="3.1.13.1" evidence="8"/>
<dbReference type="GO" id="GO:0005829">
    <property type="term" value="C:cytosol"/>
    <property type="evidence" value="ECO:0007669"/>
    <property type="project" value="TreeGrafter"/>
</dbReference>
<dbReference type="Pfam" id="PF17876">
    <property type="entry name" value="CSD2"/>
    <property type="match status" value="1"/>
</dbReference>
<dbReference type="Pfam" id="PF08206">
    <property type="entry name" value="OB_RNB"/>
    <property type="match status" value="1"/>
</dbReference>
<evidence type="ECO:0000256" key="1">
    <source>
        <dbReference type="ARBA" id="ARBA00001849"/>
    </source>
</evidence>
<dbReference type="InterPro" id="IPR011129">
    <property type="entry name" value="CSD"/>
</dbReference>
<dbReference type="PANTHER" id="PTHR23355">
    <property type="entry name" value="RIBONUCLEASE"/>
    <property type="match status" value="1"/>
</dbReference>
<dbReference type="InterPro" id="IPR013223">
    <property type="entry name" value="RNase_B_OB_dom"/>
</dbReference>
<dbReference type="PROSITE" id="PS50126">
    <property type="entry name" value="S1"/>
    <property type="match status" value="1"/>
</dbReference>
<comment type="subcellular location">
    <subcellularLocation>
        <location evidence="2 8">Cytoplasm</location>
    </subcellularLocation>
</comment>
<comment type="catalytic activity">
    <reaction evidence="1 8">
        <text>Exonucleolytic cleavage in the 3'- to 5'-direction to yield nucleoside 5'-phosphates.</text>
        <dbReference type="EC" id="3.1.13.1"/>
    </reaction>
</comment>
<feature type="compositionally biased region" description="Basic residues" evidence="9">
    <location>
        <begin position="750"/>
        <end position="767"/>
    </location>
</feature>
<dbReference type="InterPro" id="IPR001900">
    <property type="entry name" value="RNase_II/R"/>
</dbReference>
<organism evidence="11 12">
    <name type="scientific">Marinilactibacillus piezotolerans</name>
    <dbReference type="NCBI Taxonomy" id="258723"/>
    <lineage>
        <taxon>Bacteria</taxon>
        <taxon>Bacillati</taxon>
        <taxon>Bacillota</taxon>
        <taxon>Bacilli</taxon>
        <taxon>Lactobacillales</taxon>
        <taxon>Carnobacteriaceae</taxon>
        <taxon>Marinilactibacillus</taxon>
    </lineage>
</organism>
<dbReference type="InterPro" id="IPR011805">
    <property type="entry name" value="RNase_R"/>
</dbReference>
<keyword evidence="6 8" id="KW-0269">Exonuclease</keyword>
<evidence type="ECO:0000256" key="7">
    <source>
        <dbReference type="ARBA" id="ARBA00022884"/>
    </source>
</evidence>